<keyword evidence="4" id="KW-0227">DNA damage</keyword>
<evidence type="ECO:0000256" key="1">
    <source>
        <dbReference type="ARBA" id="ARBA00004123"/>
    </source>
</evidence>
<dbReference type="PANTHER" id="PTHR12415:SF0">
    <property type="entry name" value="TYROSYL-DNA PHOSPHODIESTERASE 1"/>
    <property type="match status" value="1"/>
</dbReference>
<feature type="compositionally biased region" description="Polar residues" evidence="12">
    <location>
        <begin position="1"/>
        <end position="11"/>
    </location>
</feature>
<evidence type="ECO:0000256" key="6">
    <source>
        <dbReference type="ARBA" id="ARBA00022839"/>
    </source>
</evidence>
<keyword evidence="5" id="KW-0378">Hydrolase</keyword>
<feature type="binding site" evidence="10">
    <location>
        <position position="539"/>
    </location>
    <ligand>
        <name>substrate</name>
    </ligand>
</feature>
<keyword evidence="3" id="KW-0540">Nuclease</keyword>
<evidence type="ECO:0000256" key="8">
    <source>
        <dbReference type="ARBA" id="ARBA00023242"/>
    </source>
</evidence>
<keyword evidence="7" id="KW-0234">DNA repair</keyword>
<feature type="binding site" evidence="10">
    <location>
        <position position="269"/>
    </location>
    <ligand>
        <name>substrate</name>
    </ligand>
</feature>
<evidence type="ECO:0000256" key="5">
    <source>
        <dbReference type="ARBA" id="ARBA00022801"/>
    </source>
</evidence>
<organism evidence="13 14">
    <name type="scientific">Nitzschia inconspicua</name>
    <dbReference type="NCBI Taxonomy" id="303405"/>
    <lineage>
        <taxon>Eukaryota</taxon>
        <taxon>Sar</taxon>
        <taxon>Stramenopiles</taxon>
        <taxon>Ochrophyta</taxon>
        <taxon>Bacillariophyta</taxon>
        <taxon>Bacillariophyceae</taxon>
        <taxon>Bacillariophycidae</taxon>
        <taxon>Bacillariales</taxon>
        <taxon>Bacillariaceae</taxon>
        <taxon>Nitzschia</taxon>
    </lineage>
</organism>
<protein>
    <submittedName>
        <fullName evidence="13">Tyrosyl-DNA phosphodiesterase</fullName>
    </submittedName>
</protein>
<comment type="caution">
    <text evidence="13">The sequence shown here is derived from an EMBL/GenBank/DDBJ whole genome shotgun (WGS) entry which is preliminary data.</text>
</comment>
<accession>A0A9K3Q8A7</accession>
<dbReference type="CDD" id="cd09123">
    <property type="entry name" value="PLDc_Tdp1_2"/>
    <property type="match status" value="1"/>
</dbReference>
<evidence type="ECO:0000256" key="2">
    <source>
        <dbReference type="ARBA" id="ARBA00010205"/>
    </source>
</evidence>
<dbReference type="EMBL" id="JAGRRH010000001">
    <property type="protein sequence ID" value="KAG7374683.1"/>
    <property type="molecule type" value="Genomic_DNA"/>
</dbReference>
<proteinExistence type="inferred from homology"/>
<reference evidence="13" key="1">
    <citation type="journal article" date="2021" name="Sci. Rep.">
        <title>Diploid genomic architecture of Nitzschia inconspicua, an elite biomass production diatom.</title>
        <authorList>
            <person name="Oliver A."/>
            <person name="Podell S."/>
            <person name="Pinowska A."/>
            <person name="Traller J.C."/>
            <person name="Smith S.R."/>
            <person name="McClure R."/>
            <person name="Beliaev A."/>
            <person name="Bohutskyi P."/>
            <person name="Hill E.A."/>
            <person name="Rabines A."/>
            <person name="Zheng H."/>
            <person name="Allen L.Z."/>
            <person name="Kuo A."/>
            <person name="Grigoriev I.V."/>
            <person name="Allen A.E."/>
            <person name="Hazlebeck D."/>
            <person name="Allen E.E."/>
        </authorList>
    </citation>
    <scope>NUCLEOTIDE SEQUENCE</scope>
    <source>
        <strain evidence="13">Hildebrandi</strain>
    </source>
</reference>
<keyword evidence="6" id="KW-0269">Exonuclease</keyword>
<keyword evidence="8" id="KW-0539">Nucleus</keyword>
<dbReference type="OrthoDB" id="47785at2759"/>
<feature type="compositionally biased region" description="Polar residues" evidence="12">
    <location>
        <begin position="80"/>
        <end position="89"/>
    </location>
</feature>
<dbReference type="GO" id="GO:0003690">
    <property type="term" value="F:double-stranded DNA binding"/>
    <property type="evidence" value="ECO:0007669"/>
    <property type="project" value="TreeGrafter"/>
</dbReference>
<name>A0A9K3Q8A7_9STRA</name>
<evidence type="ECO:0000256" key="3">
    <source>
        <dbReference type="ARBA" id="ARBA00022722"/>
    </source>
</evidence>
<dbReference type="Pfam" id="PF06087">
    <property type="entry name" value="Tyr-DNA_phospho"/>
    <property type="match status" value="1"/>
</dbReference>
<dbReference type="GO" id="GO:0004527">
    <property type="term" value="F:exonuclease activity"/>
    <property type="evidence" value="ECO:0007669"/>
    <property type="project" value="UniProtKB-KW"/>
</dbReference>
<dbReference type="InterPro" id="IPR010347">
    <property type="entry name" value="Tdp1"/>
</dbReference>
<evidence type="ECO:0000256" key="4">
    <source>
        <dbReference type="ARBA" id="ARBA00022763"/>
    </source>
</evidence>
<dbReference type="AlphaFoldDB" id="A0A9K3Q8A7"/>
<dbReference type="GO" id="GO:0006281">
    <property type="term" value="P:DNA repair"/>
    <property type="evidence" value="ECO:0007669"/>
    <property type="project" value="UniProtKB-KW"/>
</dbReference>
<evidence type="ECO:0000256" key="11">
    <source>
        <dbReference type="PIRSR" id="PIRSR610347-3"/>
    </source>
</evidence>
<dbReference type="GO" id="GO:0017005">
    <property type="term" value="F:3'-tyrosyl-DNA phosphodiesterase activity"/>
    <property type="evidence" value="ECO:0007669"/>
    <property type="project" value="TreeGrafter"/>
</dbReference>
<evidence type="ECO:0000256" key="10">
    <source>
        <dbReference type="PIRSR" id="PIRSR610347-2"/>
    </source>
</evidence>
<dbReference type="GO" id="GO:0005634">
    <property type="term" value="C:nucleus"/>
    <property type="evidence" value="ECO:0007669"/>
    <property type="project" value="UniProtKB-SubCell"/>
</dbReference>
<comment type="subcellular location">
    <subcellularLocation>
        <location evidence="1">Nucleus</location>
    </subcellularLocation>
</comment>
<dbReference type="PANTHER" id="PTHR12415">
    <property type="entry name" value="TYROSYL-DNA PHOSPHODIESTERASE 1"/>
    <property type="match status" value="1"/>
</dbReference>
<reference evidence="13" key="2">
    <citation type="submission" date="2021-04" db="EMBL/GenBank/DDBJ databases">
        <authorList>
            <person name="Podell S."/>
        </authorList>
    </citation>
    <scope>NUCLEOTIDE SEQUENCE</scope>
    <source>
        <strain evidence="13">Hildebrandi</strain>
    </source>
</reference>
<comment type="similarity">
    <text evidence="2">Belongs to the tyrosyl-DNA phosphodiesterase family.</text>
</comment>
<feature type="region of interest" description="Disordered" evidence="12">
    <location>
        <begin position="1"/>
        <end position="94"/>
    </location>
</feature>
<dbReference type="GO" id="GO:0003697">
    <property type="term" value="F:single-stranded DNA binding"/>
    <property type="evidence" value="ECO:0007669"/>
    <property type="project" value="TreeGrafter"/>
</dbReference>
<sequence>MKSSTQGNNSIEADGKSVAGPAAAESSDVVDNNTNKDRPSTSTTANAGSALPPSLKRPLPIERDSIEMTPSDKKKAAVDMSNNNKQPTKSAYRPEPNCIDGCMLTPQNPIKIFATHQDEQKRKSMRTDLDKERHYTFEHCWTLREMMGLDRFSGICHEGLTMEQLTKRNATIGIDFVLVATYILNVDCLYSELPELTHVPNVVVIYEYKDPDESGSEEMWRSQALRDGHNLLFIQRSPKAEPRTKFNKDNHDSANPLYCLMEYGCHHTKMFLVKYASGRLRVNIHTSNLRDEDIHLKCQGAFIQDFLPKTQEQLDMFESSDFEETLVTYMESYHILDSVSWTHSSSTMAPPNNLHPQTLVQHLQTYDFSTAVGVLIPSIPGYHSISGIEKFGYVKVEQCVQKYCQKKNGSGTSNPVGGPIVCQCSSIGALSVPYLSKLFVAWNVTYAGKGCPPPKGITGTLFKIVWPTLQEIAASVEGVNGGGTVPGRIRNLVKPYVRMLLHKWTDKSPPRIYSNVGRGGGITSRNNTLDKGCNVPHIKTYYQMSRRDPQGDEEMEWFVLSSHNLSKAAWGEIQNRRLEGEVLTVQHWELGVFVSPETLGVDHMGPLPETTMSSVAELAATRETNDKRRTIIPLPYKFRPDAYDEEDQFWATDLLGG</sequence>
<evidence type="ECO:0000256" key="7">
    <source>
        <dbReference type="ARBA" id="ARBA00023204"/>
    </source>
</evidence>
<dbReference type="Proteomes" id="UP000693970">
    <property type="component" value="Unassembled WGS sequence"/>
</dbReference>
<evidence type="ECO:0000313" key="14">
    <source>
        <dbReference type="Proteomes" id="UP000693970"/>
    </source>
</evidence>
<feature type="compositionally biased region" description="Basic and acidic residues" evidence="12">
    <location>
        <begin position="59"/>
        <end position="77"/>
    </location>
</feature>
<keyword evidence="14" id="KW-1185">Reference proteome</keyword>
<evidence type="ECO:0000256" key="12">
    <source>
        <dbReference type="SAM" id="MobiDB-lite"/>
    </source>
</evidence>
<feature type="active site" description="Nucleophile" evidence="9">
    <location>
        <position position="267"/>
    </location>
</feature>
<evidence type="ECO:0000256" key="9">
    <source>
        <dbReference type="PIRSR" id="PIRSR610347-1"/>
    </source>
</evidence>
<feature type="active site" description="Proton donor/acceptor" evidence="9">
    <location>
        <position position="537"/>
    </location>
</feature>
<evidence type="ECO:0000313" key="13">
    <source>
        <dbReference type="EMBL" id="KAG7374683.1"/>
    </source>
</evidence>
<gene>
    <name evidence="13" type="ORF">IV203_013778</name>
</gene>
<feature type="site" description="Interaction with DNA" evidence="11">
    <location>
        <position position="566"/>
    </location>
</feature>